<organism evidence="4 5">
    <name type="scientific">Actinomadura miaoliensis</name>
    <dbReference type="NCBI Taxonomy" id="430685"/>
    <lineage>
        <taxon>Bacteria</taxon>
        <taxon>Bacillati</taxon>
        <taxon>Actinomycetota</taxon>
        <taxon>Actinomycetes</taxon>
        <taxon>Streptosporangiales</taxon>
        <taxon>Thermomonosporaceae</taxon>
        <taxon>Actinomadura</taxon>
    </lineage>
</organism>
<protein>
    <recommendedName>
        <fullName evidence="6">ADP-ribosylglycohydrolase family protein</fullName>
    </recommendedName>
</protein>
<feature type="region of interest" description="Disordered" evidence="3">
    <location>
        <begin position="253"/>
        <end position="276"/>
    </location>
</feature>
<evidence type="ECO:0000313" key="4">
    <source>
        <dbReference type="EMBL" id="GAA4083937.1"/>
    </source>
</evidence>
<dbReference type="PANTHER" id="PTHR16222">
    <property type="entry name" value="ADP-RIBOSYLGLYCOHYDROLASE"/>
    <property type="match status" value="1"/>
</dbReference>
<accession>A0ABP7W933</accession>
<name>A0ABP7W933_9ACTN</name>
<comment type="caution">
    <text evidence="4">The sequence shown here is derived from an EMBL/GenBank/DDBJ whole genome shotgun (WGS) entry which is preliminary data.</text>
</comment>
<dbReference type="Proteomes" id="UP001500683">
    <property type="component" value="Unassembled WGS sequence"/>
</dbReference>
<dbReference type="Pfam" id="PF03747">
    <property type="entry name" value="ADP_ribosyl_GH"/>
    <property type="match status" value="1"/>
</dbReference>
<evidence type="ECO:0000256" key="2">
    <source>
        <dbReference type="ARBA" id="ARBA00022801"/>
    </source>
</evidence>
<evidence type="ECO:0000313" key="5">
    <source>
        <dbReference type="Proteomes" id="UP001500683"/>
    </source>
</evidence>
<keyword evidence="2" id="KW-0378">Hydrolase</keyword>
<comment type="similarity">
    <text evidence="1">Belongs to the ADP-ribosylglycohydrolase family.</text>
</comment>
<dbReference type="InterPro" id="IPR036705">
    <property type="entry name" value="Ribosyl_crysJ1_sf"/>
</dbReference>
<gene>
    <name evidence="4" type="ORF">GCM10022214_49600</name>
</gene>
<dbReference type="SUPFAM" id="SSF101478">
    <property type="entry name" value="ADP-ribosylglycohydrolase"/>
    <property type="match status" value="1"/>
</dbReference>
<evidence type="ECO:0000256" key="1">
    <source>
        <dbReference type="ARBA" id="ARBA00010702"/>
    </source>
</evidence>
<dbReference type="InterPro" id="IPR005502">
    <property type="entry name" value="Ribosyl_crysJ1"/>
</dbReference>
<reference evidence="5" key="1">
    <citation type="journal article" date="2019" name="Int. J. Syst. Evol. Microbiol.">
        <title>The Global Catalogue of Microorganisms (GCM) 10K type strain sequencing project: providing services to taxonomists for standard genome sequencing and annotation.</title>
        <authorList>
            <consortium name="The Broad Institute Genomics Platform"/>
            <consortium name="The Broad Institute Genome Sequencing Center for Infectious Disease"/>
            <person name="Wu L."/>
            <person name="Ma J."/>
        </authorList>
    </citation>
    <scope>NUCLEOTIDE SEQUENCE [LARGE SCALE GENOMIC DNA]</scope>
    <source>
        <strain evidence="5">JCM 16702</strain>
    </source>
</reference>
<sequence>MPFVPPDPREIRMLRPSYPDPDRVLGCLLGGAIGDALGAPVEGVPLAEIRRRYGPDGITGYVPGRLPAGSITDDTQLTMFTVQALVQASVRARARGIGGATPGLLQSAYLTWLGGQGVRMPPQHSAFGPLTMDPAMTSRRAPGRTVLSALLKAAERQRPGWPLGTVDEPINDSKGCMGVVRAAPCGIAAGSAERAFELGRQAAALTHGHPDGQLPAGVLAATVHGLLSGAGLRESLDAARALLREQRRHRETSRALDRAVEMAAEPPTPERLETLGGGWTGEEALAIGVYAALAAEREGAPEAVGRRGLLLAVNHSGDSDSTGAVCGNLLGARYGTAAFPSAWRDGLEVRGTVAAMADDCVQEFGPNPPTGDYGEPPLSWLMRYPEA</sequence>
<evidence type="ECO:0000256" key="3">
    <source>
        <dbReference type="SAM" id="MobiDB-lite"/>
    </source>
</evidence>
<dbReference type="InterPro" id="IPR050792">
    <property type="entry name" value="ADP-ribosylglycohydrolase"/>
</dbReference>
<evidence type="ECO:0008006" key="6">
    <source>
        <dbReference type="Google" id="ProtNLM"/>
    </source>
</evidence>
<keyword evidence="5" id="KW-1185">Reference proteome</keyword>
<dbReference type="PANTHER" id="PTHR16222:SF24">
    <property type="entry name" value="ADP-RIBOSYLHYDROLASE ARH3"/>
    <property type="match status" value="1"/>
</dbReference>
<proteinExistence type="inferred from homology"/>
<dbReference type="EMBL" id="BAAAZG010000036">
    <property type="protein sequence ID" value="GAA4083937.1"/>
    <property type="molecule type" value="Genomic_DNA"/>
</dbReference>
<dbReference type="Gene3D" id="1.10.4080.10">
    <property type="entry name" value="ADP-ribosylation/Crystallin J1"/>
    <property type="match status" value="1"/>
</dbReference>